<keyword evidence="2" id="KW-1185">Reference proteome</keyword>
<comment type="caution">
    <text evidence="1">The sequence shown here is derived from an EMBL/GenBank/DDBJ whole genome shotgun (WGS) entry which is preliminary data.</text>
</comment>
<dbReference type="RefSeq" id="WP_379876996.1">
    <property type="nucleotide sequence ID" value="NZ_JBHUIP010000012.1"/>
</dbReference>
<dbReference type="EMBL" id="JBHUIP010000012">
    <property type="protein sequence ID" value="MFD2263954.1"/>
    <property type="molecule type" value="Genomic_DNA"/>
</dbReference>
<organism evidence="1 2">
    <name type="scientific">Lacibacterium aquatile</name>
    <dbReference type="NCBI Taxonomy" id="1168082"/>
    <lineage>
        <taxon>Bacteria</taxon>
        <taxon>Pseudomonadati</taxon>
        <taxon>Pseudomonadota</taxon>
        <taxon>Alphaproteobacteria</taxon>
        <taxon>Rhodospirillales</taxon>
        <taxon>Rhodospirillaceae</taxon>
    </lineage>
</organism>
<name>A0ABW5DVW4_9PROT</name>
<reference evidence="2" key="1">
    <citation type="journal article" date="2019" name="Int. J. Syst. Evol. Microbiol.">
        <title>The Global Catalogue of Microorganisms (GCM) 10K type strain sequencing project: providing services to taxonomists for standard genome sequencing and annotation.</title>
        <authorList>
            <consortium name="The Broad Institute Genomics Platform"/>
            <consortium name="The Broad Institute Genome Sequencing Center for Infectious Disease"/>
            <person name="Wu L."/>
            <person name="Ma J."/>
        </authorList>
    </citation>
    <scope>NUCLEOTIDE SEQUENCE [LARGE SCALE GENOMIC DNA]</scope>
    <source>
        <strain evidence="2">CGMCC 1.19062</strain>
    </source>
</reference>
<protein>
    <submittedName>
        <fullName evidence="1">Uncharacterized protein</fullName>
    </submittedName>
</protein>
<accession>A0ABW5DVW4</accession>
<evidence type="ECO:0000313" key="1">
    <source>
        <dbReference type="EMBL" id="MFD2263954.1"/>
    </source>
</evidence>
<dbReference type="Proteomes" id="UP001597295">
    <property type="component" value="Unassembled WGS sequence"/>
</dbReference>
<gene>
    <name evidence="1" type="ORF">ACFSM5_13715</name>
</gene>
<evidence type="ECO:0000313" key="2">
    <source>
        <dbReference type="Proteomes" id="UP001597295"/>
    </source>
</evidence>
<sequence length="79" mass="8294">MASSIRTEVTLYTSAMIKLANDLAEDADPVNQAVGKKILGCMHCNLSGVGRRCDNCLLALAHLQVQTASAVEATYALAA</sequence>
<proteinExistence type="predicted"/>